<evidence type="ECO:0000256" key="10">
    <source>
        <dbReference type="PIRNR" id="PIRNR000804"/>
    </source>
</evidence>
<dbReference type="PANTHER" id="PTHR30478">
    <property type="entry name" value="DNA POLYMERASE III SUBUNIT BETA"/>
    <property type="match status" value="1"/>
</dbReference>
<comment type="similarity">
    <text evidence="2 10">Belongs to the beta sliding clamp family.</text>
</comment>
<protein>
    <recommendedName>
        <fullName evidence="3 10">Beta sliding clamp</fullName>
    </recommendedName>
</protein>
<evidence type="ECO:0000313" key="14">
    <source>
        <dbReference type="EMBL" id="HIQ81921.1"/>
    </source>
</evidence>
<reference evidence="14" key="1">
    <citation type="submission" date="2020-10" db="EMBL/GenBank/DDBJ databases">
        <authorList>
            <person name="Gilroy R."/>
        </authorList>
    </citation>
    <scope>NUCLEOTIDE SEQUENCE</scope>
    <source>
        <strain evidence="14">ChiSjej6B24-2974</strain>
    </source>
</reference>
<dbReference type="InterPro" id="IPR022637">
    <property type="entry name" value="DNA_polIII_beta_cen"/>
</dbReference>
<dbReference type="GO" id="GO:0005737">
    <property type="term" value="C:cytoplasm"/>
    <property type="evidence" value="ECO:0007669"/>
    <property type="project" value="UniProtKB-SubCell"/>
</dbReference>
<dbReference type="SUPFAM" id="SSF55979">
    <property type="entry name" value="DNA clamp"/>
    <property type="match status" value="3"/>
</dbReference>
<evidence type="ECO:0000259" key="12">
    <source>
        <dbReference type="Pfam" id="PF02767"/>
    </source>
</evidence>
<evidence type="ECO:0000256" key="6">
    <source>
        <dbReference type="ARBA" id="ARBA00022695"/>
    </source>
</evidence>
<dbReference type="Gene3D" id="3.10.150.10">
    <property type="entry name" value="DNA Polymerase III, subunit A, domain 2"/>
    <property type="match status" value="1"/>
</dbReference>
<keyword evidence="8 10" id="KW-0239">DNA-directed DNA polymerase</keyword>
<keyword evidence="6 10" id="KW-0548">Nucleotidyltransferase</keyword>
<accession>A0A9D1CVN4</accession>
<dbReference type="PIRSF" id="PIRSF000804">
    <property type="entry name" value="DNA_pol_III_b"/>
    <property type="match status" value="1"/>
</dbReference>
<sequence length="373" mass="41031">MRLVCNSAALLEGLQTASRALTTRTTNPILEGLLLDARMGQLRITASDERLTILTRVDCEISEAGKGVIPGKLFIDIVRRLQDNPTIELSMNERFVFNIVSGASVMNVAGQDADLYPALPSLSESSEFTLLQDSLRDMIEKTEFAIAADDAREVLTGALLEISGGDVTMVALDGFRMAYKREKVSDVLDVIRAIIPGRAVGDIGKLLPGGEDAFVTLAFSGNNRLQVRLAKTDIYVTLIGGEYINYRRLLPSSFKVRAVANVEPLRQCIDRAALLAREGSTNLIRFHMHDSLLEIESNSQLGDAHEEMMLEELEGGELTISFNVRYMMDVVRTIDSEKLVMNFTDSLSPCVITPADDLDYVHLVLPVRTGYSA</sequence>
<dbReference type="Proteomes" id="UP000824260">
    <property type="component" value="Unassembled WGS sequence"/>
</dbReference>
<proteinExistence type="inferred from homology"/>
<feature type="domain" description="DNA polymerase III beta sliding clamp C-terminal" evidence="13">
    <location>
        <begin position="247"/>
        <end position="368"/>
    </location>
</feature>
<dbReference type="InterPro" id="IPR022634">
    <property type="entry name" value="DNA_polIII_beta_N"/>
</dbReference>
<feature type="domain" description="DNA polymerase III beta sliding clamp N-terminal" evidence="11">
    <location>
        <begin position="1"/>
        <end position="120"/>
    </location>
</feature>
<keyword evidence="7 10" id="KW-0235">DNA replication</keyword>
<keyword evidence="4 10" id="KW-0963">Cytoplasm</keyword>
<dbReference type="InterPro" id="IPR001001">
    <property type="entry name" value="DNA_polIII_beta"/>
</dbReference>
<dbReference type="Gene3D" id="3.70.10.10">
    <property type="match status" value="1"/>
</dbReference>
<evidence type="ECO:0000256" key="5">
    <source>
        <dbReference type="ARBA" id="ARBA00022679"/>
    </source>
</evidence>
<dbReference type="InterPro" id="IPR046938">
    <property type="entry name" value="DNA_clamp_sf"/>
</dbReference>
<evidence type="ECO:0000259" key="11">
    <source>
        <dbReference type="Pfam" id="PF00712"/>
    </source>
</evidence>
<gene>
    <name evidence="14" type="primary">dnaN</name>
    <name evidence="14" type="ORF">IAA52_02335</name>
</gene>
<dbReference type="PANTHER" id="PTHR30478:SF0">
    <property type="entry name" value="BETA SLIDING CLAMP"/>
    <property type="match status" value="1"/>
</dbReference>
<evidence type="ECO:0000256" key="3">
    <source>
        <dbReference type="ARBA" id="ARBA00021035"/>
    </source>
</evidence>
<evidence type="ECO:0000313" key="15">
    <source>
        <dbReference type="Proteomes" id="UP000824260"/>
    </source>
</evidence>
<dbReference type="Pfam" id="PF02767">
    <property type="entry name" value="DNA_pol3_beta_2"/>
    <property type="match status" value="1"/>
</dbReference>
<comment type="caution">
    <text evidence="14">The sequence shown here is derived from an EMBL/GenBank/DDBJ whole genome shotgun (WGS) entry which is preliminary data.</text>
</comment>
<dbReference type="AlphaFoldDB" id="A0A9D1CVN4"/>
<evidence type="ECO:0000256" key="2">
    <source>
        <dbReference type="ARBA" id="ARBA00010752"/>
    </source>
</evidence>
<comment type="subunit">
    <text evidence="10">Forms a ring-shaped head-to-tail homodimer around DNA.</text>
</comment>
<dbReference type="Pfam" id="PF00712">
    <property type="entry name" value="DNA_pol3_beta"/>
    <property type="match status" value="1"/>
</dbReference>
<evidence type="ECO:0000256" key="1">
    <source>
        <dbReference type="ARBA" id="ARBA00004496"/>
    </source>
</evidence>
<dbReference type="EMBL" id="DVFZ01000025">
    <property type="protein sequence ID" value="HIQ81921.1"/>
    <property type="molecule type" value="Genomic_DNA"/>
</dbReference>
<feature type="domain" description="DNA polymerase III beta sliding clamp central" evidence="12">
    <location>
        <begin position="130"/>
        <end position="243"/>
    </location>
</feature>
<evidence type="ECO:0000256" key="4">
    <source>
        <dbReference type="ARBA" id="ARBA00022490"/>
    </source>
</evidence>
<dbReference type="GO" id="GO:0003887">
    <property type="term" value="F:DNA-directed DNA polymerase activity"/>
    <property type="evidence" value="ECO:0007669"/>
    <property type="project" value="UniProtKB-UniRule"/>
</dbReference>
<dbReference type="GO" id="GO:0008408">
    <property type="term" value="F:3'-5' exonuclease activity"/>
    <property type="evidence" value="ECO:0007669"/>
    <property type="project" value="InterPro"/>
</dbReference>
<keyword evidence="5 10" id="KW-0808">Transferase</keyword>
<evidence type="ECO:0000256" key="7">
    <source>
        <dbReference type="ARBA" id="ARBA00022705"/>
    </source>
</evidence>
<evidence type="ECO:0000256" key="9">
    <source>
        <dbReference type="ARBA" id="ARBA00023125"/>
    </source>
</evidence>
<dbReference type="Pfam" id="PF02768">
    <property type="entry name" value="DNA_pol3_beta_3"/>
    <property type="match status" value="1"/>
</dbReference>
<organism evidence="14 15">
    <name type="scientific">Candidatus Pullichristensenella stercorigallinarum</name>
    <dbReference type="NCBI Taxonomy" id="2840909"/>
    <lineage>
        <taxon>Bacteria</taxon>
        <taxon>Bacillati</taxon>
        <taxon>Bacillota</taxon>
        <taxon>Clostridia</taxon>
        <taxon>Candidatus Pullichristensenella</taxon>
    </lineage>
</organism>
<dbReference type="SMART" id="SM00480">
    <property type="entry name" value="POL3Bc"/>
    <property type="match status" value="1"/>
</dbReference>
<dbReference type="GO" id="GO:0009360">
    <property type="term" value="C:DNA polymerase III complex"/>
    <property type="evidence" value="ECO:0007669"/>
    <property type="project" value="InterPro"/>
</dbReference>
<dbReference type="NCBIfam" id="TIGR00663">
    <property type="entry name" value="dnan"/>
    <property type="match status" value="1"/>
</dbReference>
<dbReference type="GO" id="GO:0003677">
    <property type="term" value="F:DNA binding"/>
    <property type="evidence" value="ECO:0007669"/>
    <property type="project" value="UniProtKB-UniRule"/>
</dbReference>
<name>A0A9D1CVN4_9FIRM</name>
<dbReference type="CDD" id="cd00140">
    <property type="entry name" value="beta_clamp"/>
    <property type="match status" value="1"/>
</dbReference>
<comment type="subcellular location">
    <subcellularLocation>
        <location evidence="1 10">Cytoplasm</location>
    </subcellularLocation>
</comment>
<keyword evidence="9" id="KW-0238">DNA-binding</keyword>
<comment type="function">
    <text evidence="10">Confers DNA tethering and processivity to DNA polymerases and other proteins. Acts as a clamp, forming a ring around DNA (a reaction catalyzed by the clamp-loading complex) which diffuses in an ATP-independent manner freely and bidirectionally along dsDNA. Initially characterized for its ability to contact the catalytic subunit of DNA polymerase III (Pol III), a complex, multichain enzyme responsible for most of the replicative synthesis in bacteria; Pol III exhibits 3'-5' exonuclease proofreading activity. The beta chain is required for initiation of replication as well as for processivity of DNA replication.</text>
</comment>
<dbReference type="GO" id="GO:0006271">
    <property type="term" value="P:DNA strand elongation involved in DNA replication"/>
    <property type="evidence" value="ECO:0007669"/>
    <property type="project" value="TreeGrafter"/>
</dbReference>
<evidence type="ECO:0000256" key="8">
    <source>
        <dbReference type="ARBA" id="ARBA00022932"/>
    </source>
</evidence>
<dbReference type="InterPro" id="IPR022635">
    <property type="entry name" value="DNA_polIII_beta_C"/>
</dbReference>
<reference evidence="14" key="2">
    <citation type="journal article" date="2021" name="PeerJ">
        <title>Extensive microbial diversity within the chicken gut microbiome revealed by metagenomics and culture.</title>
        <authorList>
            <person name="Gilroy R."/>
            <person name="Ravi A."/>
            <person name="Getino M."/>
            <person name="Pursley I."/>
            <person name="Horton D.L."/>
            <person name="Alikhan N.F."/>
            <person name="Baker D."/>
            <person name="Gharbi K."/>
            <person name="Hall N."/>
            <person name="Watson M."/>
            <person name="Adriaenssens E.M."/>
            <person name="Foster-Nyarko E."/>
            <person name="Jarju S."/>
            <person name="Secka A."/>
            <person name="Antonio M."/>
            <person name="Oren A."/>
            <person name="Chaudhuri R.R."/>
            <person name="La Ragione R."/>
            <person name="Hildebrand F."/>
            <person name="Pallen M.J."/>
        </authorList>
    </citation>
    <scope>NUCLEOTIDE SEQUENCE</scope>
    <source>
        <strain evidence="14">ChiSjej6B24-2974</strain>
    </source>
</reference>
<evidence type="ECO:0000259" key="13">
    <source>
        <dbReference type="Pfam" id="PF02768"/>
    </source>
</evidence>